<name>A0A0F9IHG4_9ZZZZ</name>
<protein>
    <submittedName>
        <fullName evidence="1">Uncharacterized protein</fullName>
    </submittedName>
</protein>
<reference evidence="1" key="1">
    <citation type="journal article" date="2015" name="Nature">
        <title>Complex archaea that bridge the gap between prokaryotes and eukaryotes.</title>
        <authorList>
            <person name="Spang A."/>
            <person name="Saw J.H."/>
            <person name="Jorgensen S.L."/>
            <person name="Zaremba-Niedzwiedzka K."/>
            <person name="Martijn J."/>
            <person name="Lind A.E."/>
            <person name="van Eijk R."/>
            <person name="Schleper C."/>
            <person name="Guy L."/>
            <person name="Ettema T.J."/>
        </authorList>
    </citation>
    <scope>NUCLEOTIDE SEQUENCE</scope>
</reference>
<accession>A0A0F9IHG4</accession>
<organism evidence="1">
    <name type="scientific">marine sediment metagenome</name>
    <dbReference type="NCBI Taxonomy" id="412755"/>
    <lineage>
        <taxon>unclassified sequences</taxon>
        <taxon>metagenomes</taxon>
        <taxon>ecological metagenomes</taxon>
    </lineage>
</organism>
<comment type="caution">
    <text evidence="1">The sequence shown here is derived from an EMBL/GenBank/DDBJ whole genome shotgun (WGS) entry which is preliminary data.</text>
</comment>
<gene>
    <name evidence="1" type="ORF">LCGC14_1876930</name>
</gene>
<dbReference type="EMBL" id="LAZR01019252">
    <property type="protein sequence ID" value="KKL93215.1"/>
    <property type="molecule type" value="Genomic_DNA"/>
</dbReference>
<proteinExistence type="predicted"/>
<sequence>MIYKNLKYYGKQLKKMSNKDLKTVAWFNKIIKNYLKMKKIGE</sequence>
<evidence type="ECO:0000313" key="1">
    <source>
        <dbReference type="EMBL" id="KKL93215.1"/>
    </source>
</evidence>
<dbReference type="AlphaFoldDB" id="A0A0F9IHG4"/>